<name>A0ABD3CQ19_9LAMI</name>
<proteinExistence type="predicted"/>
<reference evidence="8" key="1">
    <citation type="journal article" date="2024" name="IScience">
        <title>Strigolactones Initiate the Formation of Haustorium-like Structures in Castilleja.</title>
        <authorList>
            <person name="Buerger M."/>
            <person name="Peterson D."/>
            <person name="Chory J."/>
        </authorList>
    </citation>
    <scope>NUCLEOTIDE SEQUENCE [LARGE SCALE GENOMIC DNA]</scope>
</reference>
<sequence>MHDHKLFPLGNYLNLEKKWTLVLTSLVCIFLLATSFNMGLLSSLNTINSIFSMFPNKVSANEKEAKADQVPPPPAPPPAPKFAYMISGSRGDLDKLWRTLHAVYHPWNYYVVHLDLESPAEERYELGFRVENHTLFSKVGNVFVNNRSNMVTYRGPTMVSNTLHACALLLKRYKDWDWFINLSASDYPLVTQDDLLFTFSDLKRELNFIEHTSQLGWKAGQRAMPVIVDPGLYQATKADIFWVKPNRHLPTAFKLFTGSAWMILSRAFVEYCIWGWDNLPRTLLMYYSNFLSSPEGYFQTVICNAPEFSSTVANHDMHYIAWDNPPKQHPHLLTVNDTENMIASNAVFARKFTKDTPILDRIDRELLGRKNGSIFTPGGWCGGKPRCTKVKNPKKLKPGPGAERLQRLLGQIVFSEKFSQNQCR</sequence>
<keyword evidence="3" id="KW-0808">Transferase</keyword>
<gene>
    <name evidence="7" type="primary">GLCAT14A_3</name>
    <name evidence="7" type="ORF">CASFOL_024410</name>
</gene>
<evidence type="ECO:0000256" key="4">
    <source>
        <dbReference type="ARBA" id="ARBA00023136"/>
    </source>
</evidence>
<evidence type="ECO:0000256" key="2">
    <source>
        <dbReference type="ARBA" id="ARBA00022676"/>
    </source>
</evidence>
<feature type="transmembrane region" description="Helical" evidence="6">
    <location>
        <begin position="21"/>
        <end position="41"/>
    </location>
</feature>
<evidence type="ECO:0000256" key="3">
    <source>
        <dbReference type="ARBA" id="ARBA00022679"/>
    </source>
</evidence>
<accession>A0ABD3CQ19</accession>
<comment type="caution">
    <text evidence="7">The sequence shown here is derived from an EMBL/GenBank/DDBJ whole genome shotgun (WGS) entry which is preliminary data.</text>
</comment>
<comment type="subcellular location">
    <subcellularLocation>
        <location evidence="1">Membrane</location>
        <topology evidence="1">Single-pass type II membrane protein</topology>
    </subcellularLocation>
</comment>
<keyword evidence="5" id="KW-0325">Glycoprotein</keyword>
<evidence type="ECO:0000256" key="5">
    <source>
        <dbReference type="ARBA" id="ARBA00023180"/>
    </source>
</evidence>
<evidence type="ECO:0000256" key="1">
    <source>
        <dbReference type="ARBA" id="ARBA00004606"/>
    </source>
</evidence>
<protein>
    <submittedName>
        <fullName evidence="7">Beta-glucuronosyltransferase GlcAT14A</fullName>
    </submittedName>
</protein>
<dbReference type="Proteomes" id="UP001632038">
    <property type="component" value="Unassembled WGS sequence"/>
</dbReference>
<keyword evidence="6" id="KW-1133">Transmembrane helix</keyword>
<keyword evidence="6" id="KW-0812">Transmembrane</keyword>
<dbReference type="AlphaFoldDB" id="A0ABD3CQ19"/>
<dbReference type="InterPro" id="IPR003406">
    <property type="entry name" value="Glyco_trans_14"/>
</dbReference>
<evidence type="ECO:0000313" key="7">
    <source>
        <dbReference type="EMBL" id="KAL3631426.1"/>
    </source>
</evidence>
<dbReference type="InterPro" id="IPR044610">
    <property type="entry name" value="GLCAT14A/B/C"/>
</dbReference>
<keyword evidence="4 6" id="KW-0472">Membrane</keyword>
<organism evidence="7 8">
    <name type="scientific">Castilleja foliolosa</name>
    <dbReference type="NCBI Taxonomy" id="1961234"/>
    <lineage>
        <taxon>Eukaryota</taxon>
        <taxon>Viridiplantae</taxon>
        <taxon>Streptophyta</taxon>
        <taxon>Embryophyta</taxon>
        <taxon>Tracheophyta</taxon>
        <taxon>Spermatophyta</taxon>
        <taxon>Magnoliopsida</taxon>
        <taxon>eudicotyledons</taxon>
        <taxon>Gunneridae</taxon>
        <taxon>Pentapetalae</taxon>
        <taxon>asterids</taxon>
        <taxon>lamiids</taxon>
        <taxon>Lamiales</taxon>
        <taxon>Orobanchaceae</taxon>
        <taxon>Pedicularideae</taxon>
        <taxon>Castillejinae</taxon>
        <taxon>Castilleja</taxon>
    </lineage>
</organism>
<dbReference type="PANTHER" id="PTHR45719">
    <property type="entry name" value="GLYCOSYLTRANSFERASE"/>
    <property type="match status" value="1"/>
</dbReference>
<keyword evidence="2" id="KW-0328">Glycosyltransferase</keyword>
<keyword evidence="8" id="KW-1185">Reference proteome</keyword>
<evidence type="ECO:0000256" key="6">
    <source>
        <dbReference type="SAM" id="Phobius"/>
    </source>
</evidence>
<dbReference type="GO" id="GO:0016020">
    <property type="term" value="C:membrane"/>
    <property type="evidence" value="ECO:0007669"/>
    <property type="project" value="UniProtKB-SubCell"/>
</dbReference>
<dbReference type="PANTHER" id="PTHR45719:SF7">
    <property type="entry name" value="OS01G0201100 PROTEIN"/>
    <property type="match status" value="1"/>
</dbReference>
<evidence type="ECO:0000313" key="8">
    <source>
        <dbReference type="Proteomes" id="UP001632038"/>
    </source>
</evidence>
<dbReference type="EMBL" id="JAVIJP010000032">
    <property type="protein sequence ID" value="KAL3631426.1"/>
    <property type="molecule type" value="Genomic_DNA"/>
</dbReference>
<dbReference type="GO" id="GO:0016757">
    <property type="term" value="F:glycosyltransferase activity"/>
    <property type="evidence" value="ECO:0007669"/>
    <property type="project" value="UniProtKB-KW"/>
</dbReference>
<dbReference type="Pfam" id="PF02485">
    <property type="entry name" value="Branch"/>
    <property type="match status" value="1"/>
</dbReference>